<reference evidence="2 4" key="1">
    <citation type="journal article" date="2014" name="Nat. Genet.">
        <title>Genome and transcriptome of the porcine whipworm Trichuris suis.</title>
        <authorList>
            <person name="Jex A.R."/>
            <person name="Nejsum P."/>
            <person name="Schwarz E.M."/>
            <person name="Hu L."/>
            <person name="Young N.D."/>
            <person name="Hall R.S."/>
            <person name="Korhonen P.K."/>
            <person name="Liao S."/>
            <person name="Thamsborg S."/>
            <person name="Xia J."/>
            <person name="Xu P."/>
            <person name="Wang S."/>
            <person name="Scheerlinck J.P."/>
            <person name="Hofmann A."/>
            <person name="Sternberg P.W."/>
            <person name="Wang J."/>
            <person name="Gasser R.B."/>
        </authorList>
    </citation>
    <scope>NUCLEOTIDE SEQUENCE [LARGE SCALE GENOMIC DNA]</scope>
    <source>
        <strain evidence="3">DCEP-RM93F</strain>
        <strain evidence="2">DCEP-RM93M</strain>
    </source>
</reference>
<dbReference type="Proteomes" id="UP000030764">
    <property type="component" value="Unassembled WGS sequence"/>
</dbReference>
<dbReference type="Proteomes" id="UP000030758">
    <property type="component" value="Unassembled WGS sequence"/>
</dbReference>
<dbReference type="EMBL" id="KL367484">
    <property type="protein sequence ID" value="KFD71047.1"/>
    <property type="molecule type" value="Genomic_DNA"/>
</dbReference>
<keyword evidence="4" id="KW-1185">Reference proteome</keyword>
<evidence type="ECO:0000313" key="4">
    <source>
        <dbReference type="Proteomes" id="UP000030764"/>
    </source>
</evidence>
<dbReference type="AlphaFoldDB" id="A0A085MH22"/>
<evidence type="ECO:0000313" key="2">
    <source>
        <dbReference type="EMBL" id="KFD56518.1"/>
    </source>
</evidence>
<dbReference type="InterPro" id="IPR002999">
    <property type="entry name" value="Tudor"/>
</dbReference>
<evidence type="ECO:0000313" key="3">
    <source>
        <dbReference type="EMBL" id="KFD71047.1"/>
    </source>
</evidence>
<evidence type="ECO:0000259" key="1">
    <source>
        <dbReference type="SMART" id="SM00333"/>
    </source>
</evidence>
<protein>
    <recommendedName>
        <fullName evidence="1">Tudor domain-containing protein</fullName>
    </recommendedName>
</protein>
<proteinExistence type="predicted"/>
<dbReference type="EMBL" id="KL363193">
    <property type="protein sequence ID" value="KFD56518.1"/>
    <property type="molecule type" value="Genomic_DNA"/>
</dbReference>
<dbReference type="SUPFAM" id="SSF63748">
    <property type="entry name" value="Tudor/PWWP/MBT"/>
    <property type="match status" value="1"/>
</dbReference>
<accession>A0A085MH22</accession>
<sequence>MSEKCDLDIVEVGSWTSRPSTFVSFDERLRQFRVELGINVQDDKEGTNCICKPVPIDPEWAGFKIQEPNDESLKRLAALQGDEIDVDGLQMFFAIPDSLKEEEPPKDAAPPYDMTKNLKTGISCQSFLPAKRYLPTQQLVNANIGQFRILEAVRTPITLLDWHGPLTFHVRFEALNRLFYIIECCMQLFYEVAALKPITPVSLCKNLPCAVQHEGQWWRGKVIRRTSDGKLEVKLVDLGCSINLENDNIYPLAEMFALVPPLAFTCYIFQLKRRDKTIWSRFRNQIRILKYRRQLNATVQDYRTGKLALTLAHPKTGRKESTVLKKLPTNWEPRAQILYEEFLQKVEKQVECMRKNRGEIQGQLMDLKVSQAENGTSQNVPPV</sequence>
<dbReference type="CDD" id="cd20379">
    <property type="entry name" value="Tudor_dTUD-like"/>
    <property type="match status" value="1"/>
</dbReference>
<dbReference type="Gene3D" id="2.30.30.140">
    <property type="match status" value="1"/>
</dbReference>
<organism evidence="2 4">
    <name type="scientific">Trichuris suis</name>
    <name type="common">pig whipworm</name>
    <dbReference type="NCBI Taxonomy" id="68888"/>
    <lineage>
        <taxon>Eukaryota</taxon>
        <taxon>Metazoa</taxon>
        <taxon>Ecdysozoa</taxon>
        <taxon>Nematoda</taxon>
        <taxon>Enoplea</taxon>
        <taxon>Dorylaimia</taxon>
        <taxon>Trichinellida</taxon>
        <taxon>Trichuridae</taxon>
        <taxon>Trichuris</taxon>
    </lineage>
</organism>
<dbReference type="SMART" id="SM00333">
    <property type="entry name" value="TUDOR"/>
    <property type="match status" value="1"/>
</dbReference>
<name>A0A085MH22_9BILA</name>
<gene>
    <name evidence="2" type="ORF">M513_02622</name>
    <name evidence="3" type="ORF">M514_02622</name>
</gene>
<feature type="domain" description="Tudor" evidence="1">
    <location>
        <begin position="201"/>
        <end position="257"/>
    </location>
</feature>
<dbReference type="Pfam" id="PF00567">
    <property type="entry name" value="TUDOR"/>
    <property type="match status" value="1"/>
</dbReference>